<dbReference type="Gene3D" id="3.10.450.50">
    <property type="match status" value="1"/>
</dbReference>
<dbReference type="Pfam" id="PF12893">
    <property type="entry name" value="Lumazine_bd_2"/>
    <property type="match status" value="1"/>
</dbReference>
<dbReference type="Proteomes" id="UP000236884">
    <property type="component" value="Chromosome"/>
</dbReference>
<evidence type="ECO:0000313" key="2">
    <source>
        <dbReference type="Proteomes" id="UP000236884"/>
    </source>
</evidence>
<accession>A0A0S3PV43</accession>
<reference evidence="1 2" key="1">
    <citation type="submission" date="2015-08" db="EMBL/GenBank/DDBJ databases">
        <title>Investigation of the bacterial diversity of lava forest soil.</title>
        <authorList>
            <person name="Lee J.S."/>
        </authorList>
    </citation>
    <scope>NUCLEOTIDE SEQUENCE [LARGE SCALE GENOMIC DNA]</scope>
    <source>
        <strain evidence="1 2">GJW-30</strain>
    </source>
</reference>
<sequence>MSQAAFKSEAQNDRADIEGTVWTYLDGLHEGDVEKLAASFHPVSHLYSIDDKGNVTDLPRDTWFEWVKKRPSPKSQKLPRHDKIVSVDQSGPATAFVKVECAIPPRFFTDYLSLIKTNEGWRVVSKSFKTDVKEA</sequence>
<dbReference type="EMBL" id="AP014946">
    <property type="protein sequence ID" value="BAT59834.1"/>
    <property type="molecule type" value="Genomic_DNA"/>
</dbReference>
<gene>
    <name evidence="1" type="ORF">GJW-30_1_02369</name>
</gene>
<dbReference type="InterPro" id="IPR032710">
    <property type="entry name" value="NTF2-like_dom_sf"/>
</dbReference>
<dbReference type="InterPro" id="IPR039437">
    <property type="entry name" value="FrzH/put_lumazine-bd"/>
</dbReference>
<proteinExistence type="predicted"/>
<protein>
    <submittedName>
        <fullName evidence="1">Putative lumazine-binding protein</fullName>
    </submittedName>
</protein>
<name>A0A0S3PV43_9BRAD</name>
<organism evidence="1 2">
    <name type="scientific">Variibacter gotjawalensis</name>
    <dbReference type="NCBI Taxonomy" id="1333996"/>
    <lineage>
        <taxon>Bacteria</taxon>
        <taxon>Pseudomonadati</taxon>
        <taxon>Pseudomonadota</taxon>
        <taxon>Alphaproteobacteria</taxon>
        <taxon>Hyphomicrobiales</taxon>
        <taxon>Nitrobacteraceae</taxon>
        <taxon>Variibacter</taxon>
    </lineage>
</organism>
<keyword evidence="2" id="KW-1185">Reference proteome</keyword>
<dbReference type="RefSeq" id="WP_157746743.1">
    <property type="nucleotide sequence ID" value="NZ_AP014946.1"/>
</dbReference>
<dbReference type="KEGG" id="vgo:GJW-30_1_02369"/>
<evidence type="ECO:0000313" key="1">
    <source>
        <dbReference type="EMBL" id="BAT59834.1"/>
    </source>
</evidence>
<dbReference type="SUPFAM" id="SSF54427">
    <property type="entry name" value="NTF2-like"/>
    <property type="match status" value="1"/>
</dbReference>
<dbReference type="AlphaFoldDB" id="A0A0S3PV43"/>